<feature type="compositionally biased region" description="Polar residues" evidence="1">
    <location>
        <begin position="59"/>
        <end position="71"/>
    </location>
</feature>
<protein>
    <submittedName>
        <fullName evidence="2">Uncharacterized protein</fullName>
    </submittedName>
</protein>
<evidence type="ECO:0000256" key="1">
    <source>
        <dbReference type="SAM" id="MobiDB-lite"/>
    </source>
</evidence>
<feature type="compositionally biased region" description="Low complexity" evidence="1">
    <location>
        <begin position="94"/>
        <end position="106"/>
    </location>
</feature>
<keyword evidence="3" id="KW-1185">Reference proteome</keyword>
<sequence length="192" mass="20549">MPKSCRESRPEDHTTLTFEGAPSFPAARGQHSPGAVPTRPHPLPQGGCGRKFLAGLNPPSLSRTAQTSHPTRSPEMSPAQPREPTLRSRPVSQARRAASTSANRSSLGASLPRVPLREEVRAPVNAPAGRDGGGGATRAAREDPRRAEAEQTPGGGKRRAPGMRISRHWGRGAGRGPWATEQVLTGVWRRQF</sequence>
<feature type="compositionally biased region" description="Basic and acidic residues" evidence="1">
    <location>
        <begin position="139"/>
        <end position="149"/>
    </location>
</feature>
<gene>
    <name evidence="2" type="ORF">MRATA1EN1_LOCUS6929</name>
</gene>
<accession>A0ABN8Y8R2</accession>
<dbReference type="EMBL" id="OX459952">
    <property type="protein sequence ID" value="CAI9157967.1"/>
    <property type="molecule type" value="Genomic_DNA"/>
</dbReference>
<evidence type="ECO:0000313" key="3">
    <source>
        <dbReference type="Proteomes" id="UP001176941"/>
    </source>
</evidence>
<feature type="region of interest" description="Disordered" evidence="1">
    <location>
        <begin position="1"/>
        <end position="177"/>
    </location>
</feature>
<name>A0ABN8Y8R2_RANTA</name>
<evidence type="ECO:0000313" key="2">
    <source>
        <dbReference type="EMBL" id="CAI9157967.1"/>
    </source>
</evidence>
<reference evidence="2" key="1">
    <citation type="submission" date="2023-04" db="EMBL/GenBank/DDBJ databases">
        <authorList>
            <consortium name="ELIXIR-Norway"/>
        </authorList>
    </citation>
    <scope>NUCLEOTIDE SEQUENCE [LARGE SCALE GENOMIC DNA]</scope>
</reference>
<feature type="compositionally biased region" description="Basic and acidic residues" evidence="1">
    <location>
        <begin position="1"/>
        <end position="14"/>
    </location>
</feature>
<dbReference type="Proteomes" id="UP001176941">
    <property type="component" value="Chromosome 16"/>
</dbReference>
<feature type="compositionally biased region" description="Basic residues" evidence="1">
    <location>
        <begin position="156"/>
        <end position="170"/>
    </location>
</feature>
<organism evidence="2 3">
    <name type="scientific">Rangifer tarandus platyrhynchus</name>
    <name type="common">Svalbard reindeer</name>
    <dbReference type="NCBI Taxonomy" id="3082113"/>
    <lineage>
        <taxon>Eukaryota</taxon>
        <taxon>Metazoa</taxon>
        <taxon>Chordata</taxon>
        <taxon>Craniata</taxon>
        <taxon>Vertebrata</taxon>
        <taxon>Euteleostomi</taxon>
        <taxon>Mammalia</taxon>
        <taxon>Eutheria</taxon>
        <taxon>Laurasiatheria</taxon>
        <taxon>Artiodactyla</taxon>
        <taxon>Ruminantia</taxon>
        <taxon>Pecora</taxon>
        <taxon>Cervidae</taxon>
        <taxon>Odocoileinae</taxon>
        <taxon>Rangifer</taxon>
    </lineage>
</organism>
<proteinExistence type="predicted"/>